<accession>A0A166KZ44</accession>
<dbReference type="Gene3D" id="1.20.1280.50">
    <property type="match status" value="1"/>
</dbReference>
<feature type="non-terminal residue" evidence="2">
    <location>
        <position position="117"/>
    </location>
</feature>
<dbReference type="EMBL" id="KV417540">
    <property type="protein sequence ID" value="KZP22401.1"/>
    <property type="molecule type" value="Genomic_DNA"/>
</dbReference>
<dbReference type="Proteomes" id="UP000076532">
    <property type="component" value="Unassembled WGS sequence"/>
</dbReference>
<dbReference type="AlphaFoldDB" id="A0A166KZ44"/>
<reference evidence="2 3" key="1">
    <citation type="journal article" date="2016" name="Mol. Biol. Evol.">
        <title>Comparative Genomics of Early-Diverging Mushroom-Forming Fungi Provides Insights into the Origins of Lignocellulose Decay Capabilities.</title>
        <authorList>
            <person name="Nagy L.G."/>
            <person name="Riley R."/>
            <person name="Tritt A."/>
            <person name="Adam C."/>
            <person name="Daum C."/>
            <person name="Floudas D."/>
            <person name="Sun H."/>
            <person name="Yadav J.S."/>
            <person name="Pangilinan J."/>
            <person name="Larsson K.H."/>
            <person name="Matsuura K."/>
            <person name="Barry K."/>
            <person name="Labutti K."/>
            <person name="Kuo R."/>
            <person name="Ohm R.A."/>
            <person name="Bhattacharya S.S."/>
            <person name="Shirouzu T."/>
            <person name="Yoshinaga Y."/>
            <person name="Martin F.M."/>
            <person name="Grigoriev I.V."/>
            <person name="Hibbett D.S."/>
        </authorList>
    </citation>
    <scope>NUCLEOTIDE SEQUENCE [LARGE SCALE GENOMIC DNA]</scope>
    <source>
        <strain evidence="2 3">CBS 109695</strain>
    </source>
</reference>
<keyword evidence="1" id="KW-0175">Coiled coil</keyword>
<evidence type="ECO:0000256" key="1">
    <source>
        <dbReference type="SAM" id="Coils"/>
    </source>
</evidence>
<organism evidence="2 3">
    <name type="scientific">Athelia psychrophila</name>
    <dbReference type="NCBI Taxonomy" id="1759441"/>
    <lineage>
        <taxon>Eukaryota</taxon>
        <taxon>Fungi</taxon>
        <taxon>Dikarya</taxon>
        <taxon>Basidiomycota</taxon>
        <taxon>Agaricomycotina</taxon>
        <taxon>Agaricomycetes</taxon>
        <taxon>Agaricomycetidae</taxon>
        <taxon>Atheliales</taxon>
        <taxon>Atheliaceae</taxon>
        <taxon>Athelia</taxon>
    </lineage>
</organism>
<dbReference type="OrthoDB" id="3224080at2759"/>
<evidence type="ECO:0000313" key="3">
    <source>
        <dbReference type="Proteomes" id="UP000076532"/>
    </source>
</evidence>
<protein>
    <submittedName>
        <fullName evidence="2">Uncharacterized protein</fullName>
    </submittedName>
</protein>
<keyword evidence="3" id="KW-1185">Reference proteome</keyword>
<proteinExistence type="predicted"/>
<feature type="coiled-coil region" evidence="1">
    <location>
        <begin position="21"/>
        <end position="48"/>
    </location>
</feature>
<name>A0A166KZ44_9AGAM</name>
<sequence length="117" mass="13677">MRQTNASEDRRHALGSLLKRLEKFATAKSELLRQLEDLNVRERVVQQEYNALLNADVPALDLPDEIFAMIFKIIHSSRTQRSSDDNNMMLFEVLASHVSRRWRQIALGMPDLWTQIR</sequence>
<evidence type="ECO:0000313" key="2">
    <source>
        <dbReference type="EMBL" id="KZP22401.1"/>
    </source>
</evidence>
<gene>
    <name evidence="2" type="ORF">FIBSPDRAFT_824799</name>
</gene>